<evidence type="ECO:0000313" key="1">
    <source>
        <dbReference type="EMBL" id="KAF0030328.1"/>
    </source>
</evidence>
<comment type="caution">
    <text evidence="1">The sequence shown here is derived from an EMBL/GenBank/DDBJ whole genome shotgun (WGS) entry which is preliminary data.</text>
</comment>
<dbReference type="EMBL" id="VEVO01000015">
    <property type="protein sequence ID" value="KAF0030328.1"/>
    <property type="molecule type" value="Genomic_DNA"/>
</dbReference>
<accession>A0A6A4SDJ5</accession>
<dbReference type="Proteomes" id="UP000438429">
    <property type="component" value="Unassembled WGS sequence"/>
</dbReference>
<reference evidence="1 2" key="1">
    <citation type="submission" date="2019-06" db="EMBL/GenBank/DDBJ databases">
        <title>Draft genomes of female and male turbot (Scophthalmus maximus).</title>
        <authorList>
            <person name="Xu H."/>
            <person name="Xu X.-W."/>
            <person name="Shao C."/>
            <person name="Chen S."/>
        </authorList>
    </citation>
    <scope>NUCLEOTIDE SEQUENCE [LARGE SCALE GENOMIC DNA]</scope>
    <source>
        <strain evidence="1">Ysfricsl-2016a</strain>
        <tissue evidence="1">Blood</tissue>
    </source>
</reference>
<proteinExistence type="predicted"/>
<gene>
    <name evidence="1" type="ORF">F2P81_017059</name>
</gene>
<protein>
    <submittedName>
        <fullName evidence="1">Uncharacterized protein</fullName>
    </submittedName>
</protein>
<name>A0A6A4SDJ5_SCOMX</name>
<evidence type="ECO:0000313" key="2">
    <source>
        <dbReference type="Proteomes" id="UP000438429"/>
    </source>
</evidence>
<organism evidence="1 2">
    <name type="scientific">Scophthalmus maximus</name>
    <name type="common">Turbot</name>
    <name type="synonym">Psetta maxima</name>
    <dbReference type="NCBI Taxonomy" id="52904"/>
    <lineage>
        <taxon>Eukaryota</taxon>
        <taxon>Metazoa</taxon>
        <taxon>Chordata</taxon>
        <taxon>Craniata</taxon>
        <taxon>Vertebrata</taxon>
        <taxon>Euteleostomi</taxon>
        <taxon>Actinopterygii</taxon>
        <taxon>Neopterygii</taxon>
        <taxon>Teleostei</taxon>
        <taxon>Neoteleostei</taxon>
        <taxon>Acanthomorphata</taxon>
        <taxon>Carangaria</taxon>
        <taxon>Pleuronectiformes</taxon>
        <taxon>Pleuronectoidei</taxon>
        <taxon>Scophthalmidae</taxon>
        <taxon>Scophthalmus</taxon>
    </lineage>
</organism>
<sequence length="91" mass="10159">MYDSDYIASSKMPGCLISWTVAVLSGNGLTLLFSPPLQSGGVFFKTRRRTDHRIAHAAEGRGLLGPQRRSSCMRPERIHFDYQQMVVSGSR</sequence>
<dbReference type="AlphaFoldDB" id="A0A6A4SDJ5"/>